<feature type="transmembrane region" description="Helical" evidence="3">
    <location>
        <begin position="164"/>
        <end position="185"/>
    </location>
</feature>
<feature type="transmembrane region" description="Helical" evidence="3">
    <location>
        <begin position="280"/>
        <end position="301"/>
    </location>
</feature>
<keyword evidence="2" id="KW-0802">TPR repeat</keyword>
<keyword evidence="1" id="KW-0677">Repeat</keyword>
<feature type="transmembrane region" description="Helical" evidence="3">
    <location>
        <begin position="135"/>
        <end position="152"/>
    </location>
</feature>
<dbReference type="InterPro" id="IPR052346">
    <property type="entry name" value="O-mannosyl-transferase_TMTC"/>
</dbReference>
<accession>A0A382E9H7</accession>
<name>A0A382E9H7_9ZZZZ</name>
<gene>
    <name evidence="4" type="ORF">METZ01_LOCUS200144</name>
</gene>
<dbReference type="PANTHER" id="PTHR44227:SF3">
    <property type="entry name" value="PROTEIN O-MANNOSYL-TRANSFERASE TMTC4"/>
    <property type="match status" value="1"/>
</dbReference>
<dbReference type="AlphaFoldDB" id="A0A382E9H7"/>
<feature type="transmembrane region" description="Helical" evidence="3">
    <location>
        <begin position="246"/>
        <end position="268"/>
    </location>
</feature>
<sequence>MNLFAERNSLQSKIACILVLIILPTIVYFNSLQGAFQFDDRNLLNKEWIADLKSFNESVSMKSFQNRPVLLWTFAINNHLDNKHTFGFHLVNLTFHILVTVLIFIILVRIKNLISKENISGKKENSKLVDHQPNNVLFFPFVTSLIFALHPINTDSVAYISSRSSLLATFFYLLTIFCFTETLLLSRTVKYRMISGLLTIPGIYLAVASKLIAITLPVIIIFLFLVLYVPRYFQNYKAYFTTSKMLWVFGCGGVVLIFIAYILEALYLPKDQGFELYGSIPYLLVQSKVIIFYYLTKFIFPFNLNVDIGFPFTEFSTDWKILFSVLLIICITLVIIKWGNIWVKLGFA</sequence>
<protein>
    <recommendedName>
        <fullName evidence="5">Glycosyltransferase RgtA/B/C/D-like domain-containing protein</fullName>
    </recommendedName>
</protein>
<keyword evidence="3" id="KW-1133">Transmembrane helix</keyword>
<feature type="transmembrane region" description="Helical" evidence="3">
    <location>
        <begin position="197"/>
        <end position="226"/>
    </location>
</feature>
<evidence type="ECO:0008006" key="5">
    <source>
        <dbReference type="Google" id="ProtNLM"/>
    </source>
</evidence>
<evidence type="ECO:0000256" key="2">
    <source>
        <dbReference type="ARBA" id="ARBA00022803"/>
    </source>
</evidence>
<dbReference type="EMBL" id="UINC01043361">
    <property type="protein sequence ID" value="SVB47290.1"/>
    <property type="molecule type" value="Genomic_DNA"/>
</dbReference>
<proteinExistence type="predicted"/>
<keyword evidence="3" id="KW-0472">Membrane</keyword>
<feature type="transmembrane region" description="Helical" evidence="3">
    <location>
        <begin position="12"/>
        <end position="29"/>
    </location>
</feature>
<reference evidence="4" key="1">
    <citation type="submission" date="2018-05" db="EMBL/GenBank/DDBJ databases">
        <authorList>
            <person name="Lanie J.A."/>
            <person name="Ng W.-L."/>
            <person name="Kazmierczak K.M."/>
            <person name="Andrzejewski T.M."/>
            <person name="Davidsen T.M."/>
            <person name="Wayne K.J."/>
            <person name="Tettelin H."/>
            <person name="Glass J.I."/>
            <person name="Rusch D."/>
            <person name="Podicherti R."/>
            <person name="Tsui H.-C.T."/>
            <person name="Winkler M.E."/>
        </authorList>
    </citation>
    <scope>NUCLEOTIDE SEQUENCE</scope>
</reference>
<feature type="transmembrane region" description="Helical" evidence="3">
    <location>
        <begin position="321"/>
        <end position="343"/>
    </location>
</feature>
<evidence type="ECO:0000313" key="4">
    <source>
        <dbReference type="EMBL" id="SVB47290.1"/>
    </source>
</evidence>
<dbReference type="PANTHER" id="PTHR44227">
    <property type="match status" value="1"/>
</dbReference>
<feature type="transmembrane region" description="Helical" evidence="3">
    <location>
        <begin position="93"/>
        <end position="114"/>
    </location>
</feature>
<evidence type="ECO:0000256" key="3">
    <source>
        <dbReference type="SAM" id="Phobius"/>
    </source>
</evidence>
<organism evidence="4">
    <name type="scientific">marine metagenome</name>
    <dbReference type="NCBI Taxonomy" id="408172"/>
    <lineage>
        <taxon>unclassified sequences</taxon>
        <taxon>metagenomes</taxon>
        <taxon>ecological metagenomes</taxon>
    </lineage>
</organism>
<keyword evidence="3" id="KW-0812">Transmembrane</keyword>
<feature type="non-terminal residue" evidence="4">
    <location>
        <position position="348"/>
    </location>
</feature>
<evidence type="ECO:0000256" key="1">
    <source>
        <dbReference type="ARBA" id="ARBA00022737"/>
    </source>
</evidence>